<name>A0A937HF37_9PROT</name>
<comment type="function">
    <text evidence="6">Essential cell division protein that forms a contractile ring structure (Z ring) at the future cell division site. The regulation of the ring assembly controls the timing and the location of cell division. One of the functions of the FtsZ ring is to recruit other cell division proteins to the septum to produce a new cell wall between the dividing cells. Binds GTP and shows GTPase activity.</text>
</comment>
<feature type="compositionally biased region" description="Low complexity" evidence="7">
    <location>
        <begin position="559"/>
        <end position="576"/>
    </location>
</feature>
<evidence type="ECO:0000256" key="4">
    <source>
        <dbReference type="ARBA" id="ARBA00023134"/>
    </source>
</evidence>
<dbReference type="InterPro" id="IPR024757">
    <property type="entry name" value="FtsZ_C"/>
</dbReference>
<dbReference type="FunFam" id="3.30.1330.20:FF:000011">
    <property type="entry name" value="Cell division protein FtsZ"/>
    <property type="match status" value="1"/>
</dbReference>
<keyword evidence="3 6" id="KW-0547">Nucleotide-binding</keyword>
<keyword evidence="6 10" id="KW-0132">Cell division</keyword>
<dbReference type="Gene3D" id="3.30.1330.20">
    <property type="entry name" value="Tubulin/FtsZ, C-terminal domain"/>
    <property type="match status" value="1"/>
</dbReference>
<dbReference type="InterPro" id="IPR018316">
    <property type="entry name" value="Tubulin/FtsZ_2-layer-sand-dom"/>
</dbReference>
<keyword evidence="6" id="KW-0717">Septation</keyword>
<comment type="subcellular location">
    <subcellularLocation>
        <location evidence="6">Cytoplasm</location>
    </subcellularLocation>
</comment>
<evidence type="ECO:0000256" key="6">
    <source>
        <dbReference type="RuleBase" id="RU000631"/>
    </source>
</evidence>
<dbReference type="Pfam" id="PF12327">
    <property type="entry name" value="FtsZ_C"/>
    <property type="match status" value="1"/>
</dbReference>
<evidence type="ECO:0000256" key="3">
    <source>
        <dbReference type="ARBA" id="ARBA00022741"/>
    </source>
</evidence>
<dbReference type="InterPro" id="IPR037103">
    <property type="entry name" value="Tubulin/FtsZ-like_C"/>
</dbReference>
<dbReference type="NCBIfam" id="TIGR00065">
    <property type="entry name" value="ftsZ"/>
    <property type="match status" value="1"/>
</dbReference>
<dbReference type="GO" id="GO:0032153">
    <property type="term" value="C:cell division site"/>
    <property type="evidence" value="ECO:0007669"/>
    <property type="project" value="TreeGrafter"/>
</dbReference>
<dbReference type="InterPro" id="IPR045061">
    <property type="entry name" value="FtsZ/CetZ"/>
</dbReference>
<evidence type="ECO:0000256" key="2">
    <source>
        <dbReference type="ARBA" id="ARBA00022490"/>
    </source>
</evidence>
<evidence type="ECO:0000256" key="5">
    <source>
        <dbReference type="NCBIfam" id="TIGR00065"/>
    </source>
</evidence>
<dbReference type="EMBL" id="JADHOK010000023">
    <property type="protein sequence ID" value="MBL6761626.1"/>
    <property type="molecule type" value="Genomic_DNA"/>
</dbReference>
<feature type="non-terminal residue" evidence="10">
    <location>
        <position position="576"/>
    </location>
</feature>
<dbReference type="PROSITE" id="PS01135">
    <property type="entry name" value="FTSZ_2"/>
    <property type="match status" value="1"/>
</dbReference>
<dbReference type="Proteomes" id="UP000785783">
    <property type="component" value="Unassembled WGS sequence"/>
</dbReference>
<comment type="similarity">
    <text evidence="1 6">Belongs to the FtsZ family.</text>
</comment>
<comment type="subunit">
    <text evidence="6">Homodimer. Polymerizes to form a dynamic ring structure in a strictly GTP-dependent manner.</text>
</comment>
<sequence length="576" mass="59480">MSIQLTVPPKRELKPRIVVFGVGGAGCNAVNNMIAAGLEGVDFVVANTDAQSLSNNSADRRIQIGSKLTEGLGAGADPQIGKAAAEESMAEIVDMLQGSHMAFVTAGMGGGTGTGAAPVIARAAREQGILTVGVVTKPFDFEGGRRMRAAIAGIEELAAEVDTLIIIPNQNLFRIANAQTTFAEAFAMADEVLHSGVAGITDLMVKPGLINLDFADVKTVMNEMGKAMMGTGEAEGDKRATEAAEAAIANPLLEDVSMQGARGVLINITGGDDMTLYEVDEAANRIREEVDAECNIIIGSTFDTAMSGIMRVSVVATGIEAGAQLKALDGGQVISMDAVAEAPTDMDDTMPEETPAEAEMPMAPVAEEAVIVTEASMADAPAADTLTANEAASDENDLPGFLTGKTAEKPAQPVIFKRKRSFIDRVFGTKKAAAEQPPEQSKIAPKIDMAETAIEEPIAPLEVAEVATEQPPMQQPAASIDELDGPIEAPKEAPAAIVAEAKAPTIKAETEAAPSLELSAPTAETKAETKAETEAETKAEEAPKASGAKVEAKVEAKAEAPAVSAPSVDAVAVQPV</sequence>
<feature type="region of interest" description="Disordered" evidence="7">
    <location>
        <begin position="508"/>
        <end position="576"/>
    </location>
</feature>
<comment type="caution">
    <text evidence="10">The sequence shown here is derived from an EMBL/GenBank/DDBJ whole genome shotgun (WGS) entry which is preliminary data.</text>
</comment>
<dbReference type="GO" id="GO:0005737">
    <property type="term" value="C:cytoplasm"/>
    <property type="evidence" value="ECO:0007669"/>
    <property type="project" value="UniProtKB-SubCell"/>
</dbReference>
<dbReference type="PANTHER" id="PTHR30314">
    <property type="entry name" value="CELL DIVISION PROTEIN FTSZ-RELATED"/>
    <property type="match status" value="1"/>
</dbReference>
<dbReference type="SMART" id="SM00864">
    <property type="entry name" value="Tubulin"/>
    <property type="match status" value="1"/>
</dbReference>
<dbReference type="InterPro" id="IPR020805">
    <property type="entry name" value="Cell_div_FtsZ_CS"/>
</dbReference>
<dbReference type="Gene3D" id="3.40.50.1440">
    <property type="entry name" value="Tubulin/FtsZ, GTPase domain"/>
    <property type="match status" value="1"/>
</dbReference>
<proteinExistence type="inferred from homology"/>
<dbReference type="GO" id="GO:0003924">
    <property type="term" value="F:GTPase activity"/>
    <property type="evidence" value="ECO:0007669"/>
    <property type="project" value="UniProtKB-UniRule"/>
</dbReference>
<organism evidence="10 11">
    <name type="scientific">PS1 clade bacterium</name>
    <dbReference type="NCBI Taxonomy" id="2175152"/>
    <lineage>
        <taxon>Bacteria</taxon>
        <taxon>Pseudomonadati</taxon>
        <taxon>Pseudomonadota</taxon>
        <taxon>Alphaproteobacteria</taxon>
        <taxon>PS1 clade</taxon>
    </lineage>
</organism>
<dbReference type="InterPro" id="IPR008280">
    <property type="entry name" value="Tub_FtsZ_C"/>
</dbReference>
<dbReference type="CDD" id="cd02201">
    <property type="entry name" value="FtsZ_type1"/>
    <property type="match status" value="1"/>
</dbReference>
<dbReference type="SMART" id="SM00865">
    <property type="entry name" value="Tubulin_C"/>
    <property type="match status" value="1"/>
</dbReference>
<feature type="compositionally biased region" description="Basic and acidic residues" evidence="7">
    <location>
        <begin position="525"/>
        <end position="543"/>
    </location>
</feature>
<dbReference type="PANTHER" id="PTHR30314:SF3">
    <property type="entry name" value="MITOCHONDRIAL DIVISION PROTEIN FSZA"/>
    <property type="match status" value="1"/>
</dbReference>
<evidence type="ECO:0000259" key="9">
    <source>
        <dbReference type="SMART" id="SM00865"/>
    </source>
</evidence>
<feature type="domain" description="Tubulin/FtsZ 2-layer sandwich" evidence="9">
    <location>
        <begin position="210"/>
        <end position="328"/>
    </location>
</feature>
<evidence type="ECO:0000256" key="1">
    <source>
        <dbReference type="ARBA" id="ARBA00009690"/>
    </source>
</evidence>
<evidence type="ECO:0000259" key="8">
    <source>
        <dbReference type="SMART" id="SM00864"/>
    </source>
</evidence>
<dbReference type="InterPro" id="IPR003008">
    <property type="entry name" value="Tubulin_FtsZ_GTPase"/>
</dbReference>
<dbReference type="InterPro" id="IPR036525">
    <property type="entry name" value="Tubulin/FtsZ_GTPase_sf"/>
</dbReference>
<keyword evidence="2" id="KW-0963">Cytoplasm</keyword>
<dbReference type="HAMAP" id="MF_00909">
    <property type="entry name" value="FtsZ"/>
    <property type="match status" value="1"/>
</dbReference>
<dbReference type="AlphaFoldDB" id="A0A937HF37"/>
<dbReference type="SUPFAM" id="SSF55307">
    <property type="entry name" value="Tubulin C-terminal domain-like"/>
    <property type="match status" value="1"/>
</dbReference>
<keyword evidence="6" id="KW-0131">Cell cycle</keyword>
<evidence type="ECO:0000313" key="11">
    <source>
        <dbReference type="Proteomes" id="UP000785783"/>
    </source>
</evidence>
<dbReference type="GO" id="GO:0005525">
    <property type="term" value="F:GTP binding"/>
    <property type="evidence" value="ECO:0007669"/>
    <property type="project" value="UniProtKB-KW"/>
</dbReference>
<dbReference type="SUPFAM" id="SSF52490">
    <property type="entry name" value="Tubulin nucleotide-binding domain-like"/>
    <property type="match status" value="1"/>
</dbReference>
<evidence type="ECO:0000313" key="10">
    <source>
        <dbReference type="EMBL" id="MBL6761626.1"/>
    </source>
</evidence>
<feature type="domain" description="Tubulin/FtsZ GTPase" evidence="8">
    <location>
        <begin position="16"/>
        <end position="208"/>
    </location>
</feature>
<dbReference type="Pfam" id="PF00091">
    <property type="entry name" value="Tubulin"/>
    <property type="match status" value="1"/>
</dbReference>
<gene>
    <name evidence="10" type="primary">ftsZ</name>
    <name evidence="10" type="ORF">ISQ19_02900</name>
</gene>
<reference evidence="10" key="1">
    <citation type="submission" date="2020-10" db="EMBL/GenBank/DDBJ databases">
        <title>Microbiome of the Black Sea water column analyzed by genome centric metagenomics.</title>
        <authorList>
            <person name="Cabello-Yeves P.J."/>
            <person name="Callieri C."/>
            <person name="Picazo A."/>
            <person name="Mehrshad M."/>
            <person name="Haro-Moreno J.M."/>
            <person name="Roda-Garcia J."/>
            <person name="Dzembekova N."/>
            <person name="Slabakova V."/>
            <person name="Slabakova N."/>
            <person name="Moncheva S."/>
            <person name="Rodriguez-Valera F."/>
        </authorList>
    </citation>
    <scope>NUCLEOTIDE SEQUENCE</scope>
    <source>
        <strain evidence="10">BS307-5m-G5</strain>
    </source>
</reference>
<dbReference type="InterPro" id="IPR000158">
    <property type="entry name" value="Cell_div_FtsZ"/>
</dbReference>
<dbReference type="FunFam" id="3.40.50.1440:FF:000001">
    <property type="entry name" value="Cell division protein FtsZ"/>
    <property type="match status" value="1"/>
</dbReference>
<protein>
    <recommendedName>
        <fullName evidence="5 6">Cell division protein FtsZ</fullName>
    </recommendedName>
</protein>
<dbReference type="PROSITE" id="PS01134">
    <property type="entry name" value="FTSZ_1"/>
    <property type="match status" value="1"/>
</dbReference>
<keyword evidence="4 6" id="KW-0342">GTP-binding</keyword>
<dbReference type="PRINTS" id="PR00423">
    <property type="entry name" value="CELLDVISFTSZ"/>
</dbReference>
<dbReference type="GO" id="GO:0000917">
    <property type="term" value="P:division septum assembly"/>
    <property type="evidence" value="ECO:0007669"/>
    <property type="project" value="UniProtKB-KW"/>
</dbReference>
<accession>A0A937HF37</accession>
<evidence type="ECO:0000256" key="7">
    <source>
        <dbReference type="SAM" id="MobiDB-lite"/>
    </source>
</evidence>